<dbReference type="EMBL" id="JBHSPF010000067">
    <property type="protein sequence ID" value="MFC5629687.1"/>
    <property type="molecule type" value="Genomic_DNA"/>
</dbReference>
<dbReference type="RefSeq" id="WP_270897321.1">
    <property type="nucleotide sequence ID" value="NZ_JBHSPF010000067.1"/>
</dbReference>
<protein>
    <submittedName>
        <fullName evidence="2">YpmS family protein</fullName>
    </submittedName>
</protein>
<organism evidence="2 3">
    <name type="scientific">Aliibacillus thermotolerans</name>
    <dbReference type="NCBI Taxonomy" id="1834418"/>
    <lineage>
        <taxon>Bacteria</taxon>
        <taxon>Bacillati</taxon>
        <taxon>Bacillota</taxon>
        <taxon>Bacilli</taxon>
        <taxon>Bacillales</taxon>
        <taxon>Bacillaceae</taxon>
        <taxon>Aliibacillus</taxon>
    </lineage>
</organism>
<dbReference type="Pfam" id="PF09911">
    <property type="entry name" value="DUF2140"/>
    <property type="match status" value="1"/>
</dbReference>
<accession>A0ABW0UA94</accession>
<dbReference type="Proteomes" id="UP001596143">
    <property type="component" value="Unassembled WGS sequence"/>
</dbReference>
<keyword evidence="1" id="KW-0472">Membrane</keyword>
<feature type="transmembrane region" description="Helical" evidence="1">
    <location>
        <begin position="12"/>
        <end position="34"/>
    </location>
</feature>
<evidence type="ECO:0000313" key="3">
    <source>
        <dbReference type="Proteomes" id="UP001596143"/>
    </source>
</evidence>
<evidence type="ECO:0000256" key="1">
    <source>
        <dbReference type="SAM" id="Phobius"/>
    </source>
</evidence>
<evidence type="ECO:0000313" key="2">
    <source>
        <dbReference type="EMBL" id="MFC5629687.1"/>
    </source>
</evidence>
<keyword evidence="3" id="KW-1185">Reference proteome</keyword>
<proteinExistence type="predicted"/>
<sequence length="213" mass="24944">MTTEKTKRNIWKWLFFTLLVINILAISWIVTLYYGEPETPIFQLANEAKEAEELEFKIETDKKNLNHFINRYLEELTKGDPISYSVLLDKKVRLAGSIHAFGQEIPATVVLEPIVQENGDLLLQLESISLGRLQLPNRHVLEYIASNYHMPDWIQVNPEREDIYVAITDITKDRKVRVRAEAFDLENNHISFSIHTRYEVLPFNNESVLRYLK</sequence>
<reference evidence="3" key="1">
    <citation type="journal article" date="2019" name="Int. J. Syst. Evol. Microbiol.">
        <title>The Global Catalogue of Microorganisms (GCM) 10K type strain sequencing project: providing services to taxonomists for standard genome sequencing and annotation.</title>
        <authorList>
            <consortium name="The Broad Institute Genomics Platform"/>
            <consortium name="The Broad Institute Genome Sequencing Center for Infectious Disease"/>
            <person name="Wu L."/>
            <person name="Ma J."/>
        </authorList>
    </citation>
    <scope>NUCLEOTIDE SEQUENCE [LARGE SCALE GENOMIC DNA]</scope>
    <source>
        <strain evidence="3">CGMCC 1.15790</strain>
    </source>
</reference>
<keyword evidence="1" id="KW-0812">Transmembrane</keyword>
<keyword evidence="1" id="KW-1133">Transmembrane helix</keyword>
<name>A0ABW0UA94_9BACI</name>
<dbReference type="InterPro" id="IPR018672">
    <property type="entry name" value="DUF2140"/>
</dbReference>
<gene>
    <name evidence="2" type="ORF">ACFPTR_12575</name>
</gene>
<comment type="caution">
    <text evidence="2">The sequence shown here is derived from an EMBL/GenBank/DDBJ whole genome shotgun (WGS) entry which is preliminary data.</text>
</comment>